<sequence length="191" mass="21658">MTMTVSAMTTTGKIKVQNIFSLRLVNNGLGKLILHLKLDRQKKKTGNVCNYVIAYLVDILKCKMIEAKDDIIDVLFHSYLKSLKCKREEEETILQMWEGRPIDFINGWPIFENDSGNTGISMSTSMIMNCNSPKLTSKENHTSSLQRPRRNEREKASCIPDQLSDPDATNGSSSSVSWQLLSVTLHRVNMF</sequence>
<evidence type="ECO:0000256" key="1">
    <source>
        <dbReference type="SAM" id="MobiDB-lite"/>
    </source>
</evidence>
<accession>A0A1I8EKL2</accession>
<protein>
    <submittedName>
        <fullName evidence="2">Uncharacterized protein</fullName>
    </submittedName>
</protein>
<organism evidence="2">
    <name type="scientific">Wuchereria bancrofti</name>
    <dbReference type="NCBI Taxonomy" id="6293"/>
    <lineage>
        <taxon>Eukaryota</taxon>
        <taxon>Metazoa</taxon>
        <taxon>Ecdysozoa</taxon>
        <taxon>Nematoda</taxon>
        <taxon>Chromadorea</taxon>
        <taxon>Rhabditida</taxon>
        <taxon>Spirurina</taxon>
        <taxon>Spiruromorpha</taxon>
        <taxon>Filarioidea</taxon>
        <taxon>Onchocercidae</taxon>
        <taxon>Wuchereria</taxon>
    </lineage>
</organism>
<name>A0A1I8EKL2_WUCBA</name>
<proteinExistence type="predicted"/>
<feature type="region of interest" description="Disordered" evidence="1">
    <location>
        <begin position="133"/>
        <end position="174"/>
    </location>
</feature>
<dbReference type="WBParaSite" id="maker-PairedContig_257-snap-gene-0.2-mRNA-1">
    <property type="protein sequence ID" value="maker-PairedContig_257-snap-gene-0.2-mRNA-1"/>
    <property type="gene ID" value="maker-PairedContig_257-snap-gene-0.2"/>
</dbReference>
<dbReference type="AlphaFoldDB" id="A0A1I8EKL2"/>
<reference evidence="2" key="1">
    <citation type="submission" date="2016-11" db="UniProtKB">
        <authorList>
            <consortium name="WormBaseParasite"/>
        </authorList>
    </citation>
    <scope>IDENTIFICATION</scope>
    <source>
        <strain evidence="2">pt0022</strain>
    </source>
</reference>
<evidence type="ECO:0000313" key="2">
    <source>
        <dbReference type="WBParaSite" id="maker-PairedContig_257-snap-gene-0.2-mRNA-1"/>
    </source>
</evidence>